<keyword evidence="1" id="KW-0472">Membrane</keyword>
<keyword evidence="1" id="KW-0812">Transmembrane</keyword>
<feature type="transmembrane region" description="Helical" evidence="1">
    <location>
        <begin position="49"/>
        <end position="68"/>
    </location>
</feature>
<organism evidence="2 3">
    <name type="scientific">Heyndrickxia coagulans</name>
    <name type="common">Weizmannia coagulans</name>
    <dbReference type="NCBI Taxonomy" id="1398"/>
    <lineage>
        <taxon>Bacteria</taxon>
        <taxon>Bacillati</taxon>
        <taxon>Bacillota</taxon>
        <taxon>Bacilli</taxon>
        <taxon>Bacillales</taxon>
        <taxon>Bacillaceae</taxon>
        <taxon>Heyndrickxia</taxon>
    </lineage>
</organism>
<proteinExistence type="predicted"/>
<keyword evidence="1" id="KW-1133">Transmembrane helix</keyword>
<evidence type="ECO:0000313" key="2">
    <source>
        <dbReference type="EMBL" id="AJO23046.1"/>
    </source>
</evidence>
<dbReference type="AlphaFoldDB" id="A0AAN0T8H5"/>
<feature type="transmembrane region" description="Helical" evidence="1">
    <location>
        <begin position="74"/>
        <end position="90"/>
    </location>
</feature>
<name>A0AAN0T8H5_HEYCO</name>
<gene>
    <name evidence="2" type="ORF">SB48_HM08orf03550</name>
</gene>
<sequence>MIILILFLLYRYLVLMKTKKLSKIDSFFIKESHHMNNIPNKQIVRFLKLRYIFSAAILFLFLIVVLYFKTVNSLVIPLILLIEFTGISVIDHKIKKAKNK</sequence>
<protein>
    <submittedName>
        <fullName evidence="2">Uncharacterized protein</fullName>
    </submittedName>
</protein>
<keyword evidence="3" id="KW-1185">Reference proteome</keyword>
<dbReference type="EMBL" id="CP010525">
    <property type="protein sequence ID" value="AJO23046.1"/>
    <property type="molecule type" value="Genomic_DNA"/>
</dbReference>
<evidence type="ECO:0000256" key="1">
    <source>
        <dbReference type="SAM" id="Phobius"/>
    </source>
</evidence>
<dbReference type="Proteomes" id="UP000032024">
    <property type="component" value="Chromosome"/>
</dbReference>
<accession>A0AAN0T8H5</accession>
<evidence type="ECO:0000313" key="3">
    <source>
        <dbReference type="Proteomes" id="UP000032024"/>
    </source>
</evidence>
<reference evidence="3" key="1">
    <citation type="submission" date="2015-01" db="EMBL/GenBank/DDBJ databases">
        <title>Comparative genome analysis of Bacillus coagulans HM-08, Clostridium butyricum HM-68, Bacillus subtilis HM-66 and Bacillus paralicheniformis BL-09.</title>
        <authorList>
            <person name="Zhang H."/>
        </authorList>
    </citation>
    <scope>NUCLEOTIDE SEQUENCE [LARGE SCALE GENOMIC DNA]</scope>
    <source>
        <strain evidence="3">HM-08</strain>
    </source>
</reference>